<protein>
    <submittedName>
        <fullName evidence="4">Uncharacterized protein</fullName>
    </submittedName>
</protein>
<feature type="compositionally biased region" description="Polar residues" evidence="1">
    <location>
        <begin position="153"/>
        <end position="167"/>
    </location>
</feature>
<dbReference type="AlphaFoldDB" id="A0A1G1WN38"/>
<dbReference type="Gene3D" id="2.60.40.10">
    <property type="entry name" value="Immunoglobulins"/>
    <property type="match status" value="1"/>
</dbReference>
<evidence type="ECO:0000256" key="3">
    <source>
        <dbReference type="SAM" id="SignalP"/>
    </source>
</evidence>
<keyword evidence="2" id="KW-0812">Transmembrane</keyword>
<evidence type="ECO:0000313" key="4">
    <source>
        <dbReference type="EMBL" id="OGY28780.1"/>
    </source>
</evidence>
<evidence type="ECO:0000256" key="1">
    <source>
        <dbReference type="SAM" id="MobiDB-lite"/>
    </source>
</evidence>
<evidence type="ECO:0000313" key="5">
    <source>
        <dbReference type="Proteomes" id="UP000177821"/>
    </source>
</evidence>
<keyword evidence="3" id="KW-0732">Signal</keyword>
<feature type="signal peptide" evidence="3">
    <location>
        <begin position="1"/>
        <end position="23"/>
    </location>
</feature>
<sequence length="297" mass="31215">MDQLTCRKSLLVLILSFLSFALATDSLAQVTGSTSVLELKKVGSTTVLPNMIFLETDLARPTFGGTAKASAPVTIEINGVKNETTASSTGTWEWTSTSNLASGDLDLKITSGTQAKLFRLKFLTSSPQASDLASGNLNETNSTPSASASPTSVFPTETPQSSPQTEEVVSEEPEIKNDSNPLQAYLPFILGGLGIGVILLLISRLLKPKEKPLLETPDSQNTESIAPAVMPTVTTVPEPTVPNTSSWAPSVPSIPEITQVPSPTPNIPSVSPEPLVPGTTVQPDQPSSVTPPNDQPK</sequence>
<keyword evidence="2" id="KW-1133">Transmembrane helix</keyword>
<proteinExistence type="predicted"/>
<keyword evidence="2" id="KW-0472">Membrane</keyword>
<feature type="compositionally biased region" description="Polar residues" evidence="1">
    <location>
        <begin position="128"/>
        <end position="141"/>
    </location>
</feature>
<dbReference type="InterPro" id="IPR013783">
    <property type="entry name" value="Ig-like_fold"/>
</dbReference>
<dbReference type="Proteomes" id="UP000177821">
    <property type="component" value="Unassembled WGS sequence"/>
</dbReference>
<accession>A0A1G1WN38</accession>
<reference evidence="4 5" key="1">
    <citation type="journal article" date="2016" name="Nat. Commun.">
        <title>Thousands of microbial genomes shed light on interconnected biogeochemical processes in an aquifer system.</title>
        <authorList>
            <person name="Anantharaman K."/>
            <person name="Brown C.T."/>
            <person name="Hug L.A."/>
            <person name="Sharon I."/>
            <person name="Castelle C.J."/>
            <person name="Probst A.J."/>
            <person name="Thomas B.C."/>
            <person name="Singh A."/>
            <person name="Wilkins M.J."/>
            <person name="Karaoz U."/>
            <person name="Brodie E.L."/>
            <person name="Williams K.H."/>
            <person name="Hubbard S.S."/>
            <person name="Banfield J.F."/>
        </authorList>
    </citation>
    <scope>NUCLEOTIDE SEQUENCE [LARGE SCALE GENOMIC DNA]</scope>
</reference>
<feature type="chain" id="PRO_5009581236" evidence="3">
    <location>
        <begin position="24"/>
        <end position="297"/>
    </location>
</feature>
<gene>
    <name evidence="4" type="ORF">A3J50_00045</name>
</gene>
<dbReference type="EMBL" id="MHCX01000044">
    <property type="protein sequence ID" value="OGY28780.1"/>
    <property type="molecule type" value="Genomic_DNA"/>
</dbReference>
<feature type="region of interest" description="Disordered" evidence="1">
    <location>
        <begin position="128"/>
        <end position="177"/>
    </location>
</feature>
<feature type="transmembrane region" description="Helical" evidence="2">
    <location>
        <begin position="184"/>
        <end position="202"/>
    </location>
</feature>
<comment type="caution">
    <text evidence="4">The sequence shown here is derived from an EMBL/GenBank/DDBJ whole genome shotgun (WGS) entry which is preliminary data.</text>
</comment>
<feature type="compositionally biased region" description="Low complexity" evidence="1">
    <location>
        <begin position="142"/>
        <end position="152"/>
    </location>
</feature>
<organism evidence="4 5">
    <name type="scientific">Candidatus Woykebacteria bacterium RIFCSPHIGHO2_02_FULL_43_16b</name>
    <dbReference type="NCBI Taxonomy" id="1802601"/>
    <lineage>
        <taxon>Bacteria</taxon>
        <taxon>Candidatus Woykeibacteriota</taxon>
    </lineage>
</organism>
<feature type="compositionally biased region" description="Polar residues" evidence="1">
    <location>
        <begin position="279"/>
        <end position="297"/>
    </location>
</feature>
<name>A0A1G1WN38_9BACT</name>
<evidence type="ECO:0000256" key="2">
    <source>
        <dbReference type="SAM" id="Phobius"/>
    </source>
</evidence>
<feature type="region of interest" description="Disordered" evidence="1">
    <location>
        <begin position="237"/>
        <end position="297"/>
    </location>
</feature>